<protein>
    <submittedName>
        <fullName evidence="4">ATP-binding region, ATPase-like domain protein</fullName>
    </submittedName>
</protein>
<dbReference type="PROSITE" id="PS50109">
    <property type="entry name" value="HIS_KIN"/>
    <property type="match status" value="1"/>
</dbReference>
<keyword evidence="5" id="KW-1185">Reference proteome</keyword>
<dbReference type="SMART" id="SM00387">
    <property type="entry name" value="HATPase_c"/>
    <property type="match status" value="1"/>
</dbReference>
<evidence type="ECO:0000256" key="1">
    <source>
        <dbReference type="ARBA" id="ARBA00022553"/>
    </source>
</evidence>
<dbReference type="InterPro" id="IPR005467">
    <property type="entry name" value="His_kinase_dom"/>
</dbReference>
<feature type="non-terminal residue" evidence="4">
    <location>
        <position position="1"/>
    </location>
</feature>
<dbReference type="PANTHER" id="PTHR45339">
    <property type="entry name" value="HYBRID SIGNAL TRANSDUCTION HISTIDINE KINASE J"/>
    <property type="match status" value="1"/>
</dbReference>
<dbReference type="PATRIC" id="fig|29290.4.peg.2564"/>
<feature type="domain" description="Histidine kinase" evidence="3">
    <location>
        <begin position="1"/>
        <end position="119"/>
    </location>
</feature>
<evidence type="ECO:0000313" key="4">
    <source>
        <dbReference type="EMBL" id="KJU85881.1"/>
    </source>
</evidence>
<dbReference type="Pfam" id="PF02518">
    <property type="entry name" value="HATPase_c"/>
    <property type="match status" value="1"/>
</dbReference>
<name>A0A0F3GVF7_9BACT</name>
<keyword evidence="1" id="KW-0597">Phosphoprotein</keyword>
<dbReference type="InterPro" id="IPR003594">
    <property type="entry name" value="HATPase_dom"/>
</dbReference>
<sequence>LLSKIEAGKLELEIVDFDLNSVLDNIINILTIKAEEKEIEIIFAIDKDVPFLLAGDPLRIGQVITNLLSNAVKFTEKGEIVVTIRVIEADKDDVTLSFSVKDTGIGIPPDVIPGLFKPFSQAVHLRHLYIHQDGAIFFRVCLYGPHRL</sequence>
<evidence type="ECO:0000259" key="3">
    <source>
        <dbReference type="PROSITE" id="PS50109"/>
    </source>
</evidence>
<dbReference type="Proteomes" id="UP000033423">
    <property type="component" value="Unassembled WGS sequence"/>
</dbReference>
<dbReference type="PANTHER" id="PTHR45339:SF1">
    <property type="entry name" value="HYBRID SIGNAL TRANSDUCTION HISTIDINE KINASE J"/>
    <property type="match status" value="1"/>
</dbReference>
<dbReference type="Gene3D" id="3.30.565.10">
    <property type="entry name" value="Histidine kinase-like ATPase, C-terminal domain"/>
    <property type="match status" value="1"/>
</dbReference>
<evidence type="ECO:0000256" key="2">
    <source>
        <dbReference type="ARBA" id="ARBA00023012"/>
    </source>
</evidence>
<dbReference type="GO" id="GO:0000160">
    <property type="term" value="P:phosphorelay signal transduction system"/>
    <property type="evidence" value="ECO:0007669"/>
    <property type="project" value="UniProtKB-KW"/>
</dbReference>
<dbReference type="GO" id="GO:0005524">
    <property type="term" value="F:ATP binding"/>
    <property type="evidence" value="ECO:0007669"/>
    <property type="project" value="UniProtKB-KW"/>
</dbReference>
<keyword evidence="4" id="KW-0067">ATP-binding</keyword>
<dbReference type="AlphaFoldDB" id="A0A0F3GVF7"/>
<reference evidence="4 5" key="1">
    <citation type="submission" date="2015-02" db="EMBL/GenBank/DDBJ databases">
        <title>Single-cell genomics of uncultivated deep-branching MTB reveals a conserved set of magnetosome genes.</title>
        <authorList>
            <person name="Kolinko S."/>
            <person name="Richter M."/>
            <person name="Glockner F.O."/>
            <person name="Brachmann A."/>
            <person name="Schuler D."/>
        </authorList>
    </citation>
    <scope>NUCLEOTIDE SEQUENCE [LARGE SCALE GENOMIC DNA]</scope>
    <source>
        <strain evidence="4">TM-1</strain>
    </source>
</reference>
<gene>
    <name evidence="4" type="ORF">MBAV_001925</name>
</gene>
<keyword evidence="2" id="KW-0902">Two-component regulatory system</keyword>
<dbReference type="EMBL" id="LACI01000825">
    <property type="protein sequence ID" value="KJU85881.1"/>
    <property type="molecule type" value="Genomic_DNA"/>
</dbReference>
<accession>A0A0F3GVF7</accession>
<keyword evidence="4" id="KW-0547">Nucleotide-binding</keyword>
<organism evidence="4 5">
    <name type="scientific">Candidatus Magnetobacterium bavaricum</name>
    <dbReference type="NCBI Taxonomy" id="29290"/>
    <lineage>
        <taxon>Bacteria</taxon>
        <taxon>Pseudomonadati</taxon>
        <taxon>Nitrospirota</taxon>
        <taxon>Thermodesulfovibrionia</taxon>
        <taxon>Thermodesulfovibrionales</taxon>
        <taxon>Candidatus Magnetobacteriaceae</taxon>
        <taxon>Candidatus Magnetobacterium</taxon>
    </lineage>
</organism>
<evidence type="ECO:0000313" key="5">
    <source>
        <dbReference type="Proteomes" id="UP000033423"/>
    </source>
</evidence>
<dbReference type="InterPro" id="IPR036890">
    <property type="entry name" value="HATPase_C_sf"/>
</dbReference>
<dbReference type="SUPFAM" id="SSF55874">
    <property type="entry name" value="ATPase domain of HSP90 chaperone/DNA topoisomerase II/histidine kinase"/>
    <property type="match status" value="1"/>
</dbReference>
<comment type="caution">
    <text evidence="4">The sequence shown here is derived from an EMBL/GenBank/DDBJ whole genome shotgun (WGS) entry which is preliminary data.</text>
</comment>
<proteinExistence type="predicted"/>